<keyword evidence="1" id="KW-0732">Signal</keyword>
<evidence type="ECO:0000256" key="1">
    <source>
        <dbReference type="SAM" id="SignalP"/>
    </source>
</evidence>
<sequence>MKRLTMYFAFLYLMVFVACKGDNENSSLEEEESENNCTQNIYQEKDGFVNVEFESIISKNGWQSTNVIAGSSGDRYLVWTGNDYFNAPGNAKLIYPIKISTTGTYQFIWRSKIAQGTSNTDFNDSWLRFPTAADFYAEKDDGSIVYPKGSGKTPLPEGAGADGWFKVYMNNANVWLWRSATSDNDPHNIFVRFDSPGVYNMEVSARSSFHALDRFILFKTEVSDPTELSNPLSVFDCE</sequence>
<feature type="signal peptide" evidence="1">
    <location>
        <begin position="1"/>
        <end position="20"/>
    </location>
</feature>
<feature type="chain" id="PRO_5026735191" evidence="1">
    <location>
        <begin position="21"/>
        <end position="238"/>
    </location>
</feature>
<accession>A0A6M0CPM9</accession>
<dbReference type="AlphaFoldDB" id="A0A6M0CPM9"/>
<proteinExistence type="predicted"/>
<protein>
    <submittedName>
        <fullName evidence="2">Uncharacterized protein</fullName>
    </submittedName>
</protein>
<comment type="caution">
    <text evidence="2">The sequence shown here is derived from an EMBL/GenBank/DDBJ whole genome shotgun (WGS) entry which is preliminary data.</text>
</comment>
<dbReference type="EMBL" id="JAABOQ010000004">
    <property type="protein sequence ID" value="NER17819.1"/>
    <property type="molecule type" value="Genomic_DNA"/>
</dbReference>
<name>A0A6M0CPM9_9FLAO</name>
<dbReference type="RefSeq" id="WP_164032490.1">
    <property type="nucleotide sequence ID" value="NZ_JAABOQ010000004.1"/>
</dbReference>
<gene>
    <name evidence="2" type="ORF">GWK10_11395</name>
</gene>
<organism evidence="2 3">
    <name type="scientific">Spongiivirga citrea</name>
    <dbReference type="NCBI Taxonomy" id="1481457"/>
    <lineage>
        <taxon>Bacteria</taxon>
        <taxon>Pseudomonadati</taxon>
        <taxon>Bacteroidota</taxon>
        <taxon>Flavobacteriia</taxon>
        <taxon>Flavobacteriales</taxon>
        <taxon>Flavobacteriaceae</taxon>
        <taxon>Spongiivirga</taxon>
    </lineage>
</organism>
<keyword evidence="3" id="KW-1185">Reference proteome</keyword>
<evidence type="ECO:0000313" key="2">
    <source>
        <dbReference type="EMBL" id="NER17819.1"/>
    </source>
</evidence>
<evidence type="ECO:0000313" key="3">
    <source>
        <dbReference type="Proteomes" id="UP000474296"/>
    </source>
</evidence>
<dbReference type="PROSITE" id="PS51257">
    <property type="entry name" value="PROKAR_LIPOPROTEIN"/>
    <property type="match status" value="1"/>
</dbReference>
<reference evidence="2 3" key="1">
    <citation type="submission" date="2020-01" db="EMBL/GenBank/DDBJ databases">
        <title>Spongiivirga citrea KCTC 32990T.</title>
        <authorList>
            <person name="Wang G."/>
        </authorList>
    </citation>
    <scope>NUCLEOTIDE SEQUENCE [LARGE SCALE GENOMIC DNA]</scope>
    <source>
        <strain evidence="2 3">KCTC 32990</strain>
    </source>
</reference>
<dbReference type="Proteomes" id="UP000474296">
    <property type="component" value="Unassembled WGS sequence"/>
</dbReference>